<keyword evidence="4" id="KW-1185">Reference proteome</keyword>
<accession>A0AB34JK81</accession>
<reference evidence="3 4" key="1">
    <citation type="journal article" date="2024" name="Science">
        <title>Giant polyketide synthase enzymes in the biosynthesis of giant marine polyether toxins.</title>
        <authorList>
            <person name="Fallon T.R."/>
            <person name="Shende V.V."/>
            <person name="Wierzbicki I.H."/>
            <person name="Pendleton A.L."/>
            <person name="Watervoot N.F."/>
            <person name="Auber R.P."/>
            <person name="Gonzalez D.J."/>
            <person name="Wisecaver J.H."/>
            <person name="Moore B.S."/>
        </authorList>
    </citation>
    <scope>NUCLEOTIDE SEQUENCE [LARGE SCALE GENOMIC DNA]</scope>
    <source>
        <strain evidence="3 4">12B1</strain>
    </source>
</reference>
<keyword evidence="1" id="KW-1133">Transmembrane helix</keyword>
<protein>
    <recommendedName>
        <fullName evidence="2">Fibronectin type-III domain-containing protein</fullName>
    </recommendedName>
</protein>
<dbReference type="AlphaFoldDB" id="A0AB34JK81"/>
<dbReference type="InterPro" id="IPR003961">
    <property type="entry name" value="FN3_dom"/>
</dbReference>
<evidence type="ECO:0000313" key="4">
    <source>
        <dbReference type="Proteomes" id="UP001515480"/>
    </source>
</evidence>
<dbReference type="PROSITE" id="PS50853">
    <property type="entry name" value="FN3"/>
    <property type="match status" value="1"/>
</dbReference>
<name>A0AB34JK81_PRYPA</name>
<dbReference type="Gene3D" id="2.60.40.10">
    <property type="entry name" value="Immunoglobulins"/>
    <property type="match status" value="2"/>
</dbReference>
<dbReference type="EMBL" id="JBGBPQ010000007">
    <property type="protein sequence ID" value="KAL1521929.1"/>
    <property type="molecule type" value="Genomic_DNA"/>
</dbReference>
<keyword evidence="1" id="KW-0812">Transmembrane</keyword>
<dbReference type="SUPFAM" id="SSF49265">
    <property type="entry name" value="Fibronectin type III"/>
    <property type="match status" value="1"/>
</dbReference>
<dbReference type="InterPro" id="IPR036116">
    <property type="entry name" value="FN3_sf"/>
</dbReference>
<dbReference type="InterPro" id="IPR013783">
    <property type="entry name" value="Ig-like_fold"/>
</dbReference>
<organism evidence="3 4">
    <name type="scientific">Prymnesium parvum</name>
    <name type="common">Toxic golden alga</name>
    <dbReference type="NCBI Taxonomy" id="97485"/>
    <lineage>
        <taxon>Eukaryota</taxon>
        <taxon>Haptista</taxon>
        <taxon>Haptophyta</taxon>
        <taxon>Prymnesiophyceae</taxon>
        <taxon>Prymnesiales</taxon>
        <taxon>Prymnesiaceae</taxon>
        <taxon>Prymnesium</taxon>
    </lineage>
</organism>
<feature type="transmembrane region" description="Helical" evidence="1">
    <location>
        <begin position="199"/>
        <end position="226"/>
    </location>
</feature>
<comment type="caution">
    <text evidence="3">The sequence shown here is derived from an EMBL/GenBank/DDBJ whole genome shotgun (WGS) entry which is preliminary data.</text>
</comment>
<dbReference type="CDD" id="cd00063">
    <property type="entry name" value="FN3"/>
    <property type="match status" value="1"/>
</dbReference>
<proteinExistence type="predicted"/>
<gene>
    <name evidence="3" type="ORF">AB1Y20_021577</name>
</gene>
<dbReference type="Proteomes" id="UP001515480">
    <property type="component" value="Unassembled WGS sequence"/>
</dbReference>
<evidence type="ECO:0000256" key="1">
    <source>
        <dbReference type="SAM" id="Phobius"/>
    </source>
</evidence>
<sequence length="348" mass="37568">MLASSCDSVTFAWGDVEAEGYTVVIEDGAVDAPPRQPITTSATHLQVSGLRSAHHYTFRVAASPTPPLRSAWAYAPFDTAAARHAPLPPLPPLLEFDGPPACRAPRLRIPGLPVGCGSPSEWILQYRRANASAWVERERRSSVRLVEVDDLPANHSYAFRLVASNAVGRSAPGGATPPVFVCRPAGEDQGAAPQPLPRLVWWLPLPLLAAVAAVVAVAAVAGWGAWRLSQRGRRRYGGGVKYQRARCTDAWEDSDGEDAPIPMRCLDDTLRKQHGASRAVSEGSASLKVRVIAPDTSPHPIHANVPLRRVCSMAERQCKMALKSRYVSTPLLSYYGRSAMCWSANSTP</sequence>
<feature type="domain" description="Fibronectin type-III" evidence="2">
    <location>
        <begin position="88"/>
        <end position="185"/>
    </location>
</feature>
<keyword evidence="1" id="KW-0472">Membrane</keyword>
<evidence type="ECO:0000259" key="2">
    <source>
        <dbReference type="PROSITE" id="PS50853"/>
    </source>
</evidence>
<evidence type="ECO:0000313" key="3">
    <source>
        <dbReference type="EMBL" id="KAL1521929.1"/>
    </source>
</evidence>